<proteinExistence type="predicted"/>
<name>A0ABY9R702_9FLAO</name>
<protein>
    <recommendedName>
        <fullName evidence="3">Lipoprotein</fullName>
    </recommendedName>
</protein>
<dbReference type="Proteomes" id="UP001180481">
    <property type="component" value="Chromosome"/>
</dbReference>
<accession>A0ABY9R702</accession>
<dbReference type="EMBL" id="CP133721">
    <property type="protein sequence ID" value="WMW77048.1"/>
    <property type="molecule type" value="Genomic_DNA"/>
</dbReference>
<evidence type="ECO:0008006" key="3">
    <source>
        <dbReference type="Google" id="ProtNLM"/>
    </source>
</evidence>
<gene>
    <name evidence="1" type="ORF">RF683_06000</name>
</gene>
<organism evidence="1 2">
    <name type="scientific">Flavobacterium nakdongensis</name>
    <dbReference type="NCBI Taxonomy" id="3073563"/>
    <lineage>
        <taxon>Bacteria</taxon>
        <taxon>Pseudomonadati</taxon>
        <taxon>Bacteroidota</taxon>
        <taxon>Flavobacteriia</taxon>
        <taxon>Flavobacteriales</taxon>
        <taxon>Flavobacteriaceae</taxon>
        <taxon>Flavobacterium</taxon>
    </lineage>
</organism>
<sequence length="95" mass="11110">MKYIFLMTISFAFYNCASTQNQSTNDGSSMEKALKVKSIEQEYKIASEKCSDCKMKNQRLIFNDKDKPFDVLTYIKPNGEEVKYYFDISSFYGNF</sequence>
<dbReference type="RefSeq" id="WP_309531433.1">
    <property type="nucleotide sequence ID" value="NZ_CP133721.1"/>
</dbReference>
<reference evidence="1" key="1">
    <citation type="submission" date="2023-09" db="EMBL/GenBank/DDBJ databases">
        <title>Flavobacterium sp. 20NA77.7 isolated from freshwater.</title>
        <authorList>
            <person name="Le V."/>
            <person name="Ko S.-R."/>
            <person name="Ahn C.-Y."/>
            <person name="Oh H.-M."/>
        </authorList>
    </citation>
    <scope>NUCLEOTIDE SEQUENCE</scope>
    <source>
        <strain evidence="1">20NA77.7</strain>
    </source>
</reference>
<keyword evidence="2" id="KW-1185">Reference proteome</keyword>
<evidence type="ECO:0000313" key="1">
    <source>
        <dbReference type="EMBL" id="WMW77048.1"/>
    </source>
</evidence>
<evidence type="ECO:0000313" key="2">
    <source>
        <dbReference type="Proteomes" id="UP001180481"/>
    </source>
</evidence>